<gene>
    <name evidence="7" type="ORF">EV684_10660</name>
</gene>
<feature type="transmembrane region" description="Helical" evidence="6">
    <location>
        <begin position="138"/>
        <end position="160"/>
    </location>
</feature>
<feature type="transmembrane region" description="Helical" evidence="6">
    <location>
        <begin position="166"/>
        <end position="187"/>
    </location>
</feature>
<dbReference type="Proteomes" id="UP000295106">
    <property type="component" value="Unassembled WGS sequence"/>
</dbReference>
<dbReference type="AlphaFoldDB" id="A0A4V2SGU0"/>
<sequence length="428" mass="43386">MSRAVARGTAINLVARLAAVGLVLALTTVAARLGTEQQGVFALFTSVEGLLLALMSGFGIALARRVSHHGQSSPALLGAVVLACVAAGAVAGLGLWLFSRVGPPAYASLWMLALAAPLLLLAPNVAGLWLGQGRMAPMALVSVAPPAIALAALGAVALAQALALPALLACWVAAKVTVGLVLLGLLARRGRLASPDLGALRAELPFVATIALSNLVSLANYRVGLFVVERTLGLSATGVYSIAVMVAELLWFVSGSLTQAVYGRIGTPDRERAAQTTLRALHLSWLALLVAAPLLWAAAALILPRALGPAYADSLLPLALLLPGVLAFGGASAMSAFFTNHAGQPQVPARIAAGSLALNAALAVLLVPQWGAAGAALAASVAYGISVLLLARRFAAAAGWPLATVLRPGRHWADGLRALASRTGGPGR</sequence>
<accession>A0A4V2SGU0</accession>
<keyword evidence="2" id="KW-1003">Cell membrane</keyword>
<evidence type="ECO:0000313" key="8">
    <source>
        <dbReference type="Proteomes" id="UP000295106"/>
    </source>
</evidence>
<protein>
    <submittedName>
        <fullName evidence="7">O-antigen/teichoic acid export membrane protein</fullName>
    </submittedName>
</protein>
<dbReference type="PANTHER" id="PTHR30250:SF11">
    <property type="entry name" value="O-ANTIGEN TRANSPORTER-RELATED"/>
    <property type="match status" value="1"/>
</dbReference>
<name>A0A4V2SGU0_RUBGE</name>
<keyword evidence="4 6" id="KW-1133">Transmembrane helix</keyword>
<evidence type="ECO:0000256" key="4">
    <source>
        <dbReference type="ARBA" id="ARBA00022989"/>
    </source>
</evidence>
<dbReference type="RefSeq" id="WP_132647007.1">
    <property type="nucleotide sequence ID" value="NZ_CP181386.1"/>
</dbReference>
<feature type="transmembrane region" description="Helical" evidence="6">
    <location>
        <begin position="239"/>
        <end position="262"/>
    </location>
</feature>
<feature type="transmembrane region" description="Helical" evidence="6">
    <location>
        <begin position="349"/>
        <end position="367"/>
    </location>
</feature>
<organism evidence="7 8">
    <name type="scientific">Rubrivivax gelatinosus</name>
    <name type="common">Rhodocyclus gelatinosus</name>
    <name type="synonym">Rhodopseudomonas gelatinosa</name>
    <dbReference type="NCBI Taxonomy" id="28068"/>
    <lineage>
        <taxon>Bacteria</taxon>
        <taxon>Pseudomonadati</taxon>
        <taxon>Pseudomonadota</taxon>
        <taxon>Betaproteobacteria</taxon>
        <taxon>Burkholderiales</taxon>
        <taxon>Sphaerotilaceae</taxon>
        <taxon>Rubrivivax</taxon>
    </lineage>
</organism>
<keyword evidence="5 6" id="KW-0472">Membrane</keyword>
<evidence type="ECO:0000256" key="1">
    <source>
        <dbReference type="ARBA" id="ARBA00004651"/>
    </source>
</evidence>
<feature type="transmembrane region" description="Helical" evidence="6">
    <location>
        <begin position="110"/>
        <end position="131"/>
    </location>
</feature>
<evidence type="ECO:0000256" key="6">
    <source>
        <dbReference type="SAM" id="Phobius"/>
    </source>
</evidence>
<dbReference type="GO" id="GO:0005886">
    <property type="term" value="C:plasma membrane"/>
    <property type="evidence" value="ECO:0007669"/>
    <property type="project" value="UniProtKB-SubCell"/>
</dbReference>
<feature type="transmembrane region" description="Helical" evidence="6">
    <location>
        <begin position="373"/>
        <end position="391"/>
    </location>
</feature>
<dbReference type="GeneID" id="99683461"/>
<comment type="caution">
    <text evidence="7">The sequence shown here is derived from an EMBL/GenBank/DDBJ whole genome shotgun (WGS) entry which is preliminary data.</text>
</comment>
<evidence type="ECO:0000256" key="2">
    <source>
        <dbReference type="ARBA" id="ARBA00022475"/>
    </source>
</evidence>
<dbReference type="PANTHER" id="PTHR30250">
    <property type="entry name" value="PST FAMILY PREDICTED COLANIC ACID TRANSPORTER"/>
    <property type="match status" value="1"/>
</dbReference>
<reference evidence="7 8" key="1">
    <citation type="submission" date="2019-03" db="EMBL/GenBank/DDBJ databases">
        <title>Genomic Encyclopedia of Type Strains, Phase IV (KMG-IV): sequencing the most valuable type-strain genomes for metagenomic binning, comparative biology and taxonomic classification.</title>
        <authorList>
            <person name="Goeker M."/>
        </authorList>
    </citation>
    <scope>NUCLEOTIDE SEQUENCE [LARGE SCALE GENOMIC DNA]</scope>
    <source>
        <strain evidence="7 8">DSM 1709</strain>
    </source>
</reference>
<comment type="subcellular location">
    <subcellularLocation>
        <location evidence="1">Cell membrane</location>
        <topology evidence="1">Multi-pass membrane protein</topology>
    </subcellularLocation>
</comment>
<dbReference type="InterPro" id="IPR050833">
    <property type="entry name" value="Poly_Biosynth_Transport"/>
</dbReference>
<feature type="transmembrane region" description="Helical" evidence="6">
    <location>
        <begin position="75"/>
        <end position="98"/>
    </location>
</feature>
<evidence type="ECO:0000256" key="3">
    <source>
        <dbReference type="ARBA" id="ARBA00022692"/>
    </source>
</evidence>
<proteinExistence type="predicted"/>
<dbReference type="EMBL" id="SLXD01000006">
    <property type="protein sequence ID" value="TCP02498.1"/>
    <property type="molecule type" value="Genomic_DNA"/>
</dbReference>
<feature type="transmembrane region" description="Helical" evidence="6">
    <location>
        <begin position="41"/>
        <end position="63"/>
    </location>
</feature>
<feature type="transmembrane region" description="Helical" evidence="6">
    <location>
        <begin position="315"/>
        <end position="337"/>
    </location>
</feature>
<feature type="transmembrane region" description="Helical" evidence="6">
    <location>
        <begin position="283"/>
        <end position="303"/>
    </location>
</feature>
<dbReference type="OrthoDB" id="8684639at2"/>
<evidence type="ECO:0000256" key="5">
    <source>
        <dbReference type="ARBA" id="ARBA00023136"/>
    </source>
</evidence>
<evidence type="ECO:0000313" key="7">
    <source>
        <dbReference type="EMBL" id="TCP02498.1"/>
    </source>
</evidence>
<feature type="transmembrane region" description="Helical" evidence="6">
    <location>
        <begin position="199"/>
        <end position="219"/>
    </location>
</feature>
<keyword evidence="3 6" id="KW-0812">Transmembrane</keyword>